<evidence type="ECO:0000313" key="4">
    <source>
        <dbReference type="Proteomes" id="UP000736335"/>
    </source>
</evidence>
<protein>
    <submittedName>
        <fullName evidence="3">Uncharacterized protein</fullName>
    </submittedName>
</protein>
<feature type="region of interest" description="Disordered" evidence="1">
    <location>
        <begin position="134"/>
        <end position="175"/>
    </location>
</feature>
<keyword evidence="2" id="KW-1133">Transmembrane helix</keyword>
<keyword evidence="2" id="KW-0812">Transmembrane</keyword>
<feature type="compositionally biased region" description="Low complexity" evidence="1">
    <location>
        <begin position="7"/>
        <end position="18"/>
    </location>
</feature>
<accession>A0A9P6L9L8</accession>
<reference evidence="3" key="2">
    <citation type="submission" date="2020-11" db="EMBL/GenBank/DDBJ databases">
        <authorList>
            <consortium name="DOE Joint Genome Institute"/>
            <person name="Kuo A."/>
            <person name="Miyauchi S."/>
            <person name="Kiss E."/>
            <person name="Drula E."/>
            <person name="Kohler A."/>
            <person name="Sanchez-Garcia M."/>
            <person name="Andreopoulos B."/>
            <person name="Barry K.W."/>
            <person name="Bonito G."/>
            <person name="Buee M."/>
            <person name="Carver A."/>
            <person name="Chen C."/>
            <person name="Cichocki N."/>
            <person name="Clum A."/>
            <person name="Culley D."/>
            <person name="Crous P.W."/>
            <person name="Fauchery L."/>
            <person name="Girlanda M."/>
            <person name="Hayes R."/>
            <person name="Keri Z."/>
            <person name="Labutti K."/>
            <person name="Lipzen A."/>
            <person name="Lombard V."/>
            <person name="Magnuson J."/>
            <person name="Maillard F."/>
            <person name="Morin E."/>
            <person name="Murat C."/>
            <person name="Nolan M."/>
            <person name="Ohm R."/>
            <person name="Pangilinan J."/>
            <person name="Pereira M."/>
            <person name="Perotto S."/>
            <person name="Peter M."/>
            <person name="Riley R."/>
            <person name="Sitrit Y."/>
            <person name="Stielow B."/>
            <person name="Szollosi G."/>
            <person name="Zifcakova L."/>
            <person name="Stursova M."/>
            <person name="Spatafora J.W."/>
            <person name="Tedersoo L."/>
            <person name="Vaario L.-M."/>
            <person name="Yamada A."/>
            <person name="Yan M."/>
            <person name="Wang P."/>
            <person name="Xu J."/>
            <person name="Bruns T."/>
            <person name="Baldrian P."/>
            <person name="Vilgalys R."/>
            <person name="Henrissat B."/>
            <person name="Grigoriev I.V."/>
            <person name="Hibbett D."/>
            <person name="Nagy L.G."/>
            <person name="Martin F.M."/>
        </authorList>
    </citation>
    <scope>NUCLEOTIDE SEQUENCE</scope>
    <source>
        <strain evidence="3">UH-Tt-Lm1</strain>
    </source>
</reference>
<dbReference type="OrthoDB" id="10574955at2759"/>
<name>A0A9P6L9L8_9AGAM</name>
<dbReference type="AlphaFoldDB" id="A0A9P6L9L8"/>
<comment type="caution">
    <text evidence="3">The sequence shown here is derived from an EMBL/GenBank/DDBJ whole genome shotgun (WGS) entry which is preliminary data.</text>
</comment>
<gene>
    <name evidence="3" type="ORF">BJ322DRAFT_650722</name>
</gene>
<feature type="region of interest" description="Disordered" evidence="1">
    <location>
        <begin position="256"/>
        <end position="286"/>
    </location>
</feature>
<feature type="region of interest" description="Disordered" evidence="1">
    <location>
        <begin position="508"/>
        <end position="529"/>
    </location>
</feature>
<keyword evidence="2" id="KW-0472">Membrane</keyword>
<feature type="transmembrane region" description="Helical" evidence="2">
    <location>
        <begin position="44"/>
        <end position="68"/>
    </location>
</feature>
<feature type="compositionally biased region" description="Polar residues" evidence="1">
    <location>
        <begin position="508"/>
        <end position="525"/>
    </location>
</feature>
<proteinExistence type="predicted"/>
<feature type="compositionally biased region" description="Polar residues" evidence="1">
    <location>
        <begin position="274"/>
        <end position="286"/>
    </location>
</feature>
<feature type="compositionally biased region" description="Low complexity" evidence="1">
    <location>
        <begin position="256"/>
        <end position="272"/>
    </location>
</feature>
<evidence type="ECO:0000313" key="3">
    <source>
        <dbReference type="EMBL" id="KAF9788628.1"/>
    </source>
</evidence>
<evidence type="ECO:0000256" key="2">
    <source>
        <dbReference type="SAM" id="Phobius"/>
    </source>
</evidence>
<dbReference type="Proteomes" id="UP000736335">
    <property type="component" value="Unassembled WGS sequence"/>
</dbReference>
<reference evidence="3" key="1">
    <citation type="journal article" date="2020" name="Nat. Commun.">
        <title>Large-scale genome sequencing of mycorrhizal fungi provides insights into the early evolution of symbiotic traits.</title>
        <authorList>
            <person name="Miyauchi S."/>
            <person name="Kiss E."/>
            <person name="Kuo A."/>
            <person name="Drula E."/>
            <person name="Kohler A."/>
            <person name="Sanchez-Garcia M."/>
            <person name="Morin E."/>
            <person name="Andreopoulos B."/>
            <person name="Barry K.W."/>
            <person name="Bonito G."/>
            <person name="Buee M."/>
            <person name="Carver A."/>
            <person name="Chen C."/>
            <person name="Cichocki N."/>
            <person name="Clum A."/>
            <person name="Culley D."/>
            <person name="Crous P.W."/>
            <person name="Fauchery L."/>
            <person name="Girlanda M."/>
            <person name="Hayes R.D."/>
            <person name="Keri Z."/>
            <person name="LaButti K."/>
            <person name="Lipzen A."/>
            <person name="Lombard V."/>
            <person name="Magnuson J."/>
            <person name="Maillard F."/>
            <person name="Murat C."/>
            <person name="Nolan M."/>
            <person name="Ohm R.A."/>
            <person name="Pangilinan J."/>
            <person name="Pereira M.F."/>
            <person name="Perotto S."/>
            <person name="Peter M."/>
            <person name="Pfister S."/>
            <person name="Riley R."/>
            <person name="Sitrit Y."/>
            <person name="Stielow J.B."/>
            <person name="Szollosi G."/>
            <person name="Zifcakova L."/>
            <person name="Stursova M."/>
            <person name="Spatafora J.W."/>
            <person name="Tedersoo L."/>
            <person name="Vaario L.M."/>
            <person name="Yamada A."/>
            <person name="Yan M."/>
            <person name="Wang P."/>
            <person name="Xu J."/>
            <person name="Bruns T."/>
            <person name="Baldrian P."/>
            <person name="Vilgalys R."/>
            <person name="Dunand C."/>
            <person name="Henrissat B."/>
            <person name="Grigoriev I.V."/>
            <person name="Hibbett D."/>
            <person name="Nagy L.G."/>
            <person name="Martin F.M."/>
        </authorList>
    </citation>
    <scope>NUCLEOTIDE SEQUENCE</scope>
    <source>
        <strain evidence="3">UH-Tt-Lm1</strain>
    </source>
</reference>
<feature type="compositionally biased region" description="Low complexity" evidence="1">
    <location>
        <begin position="433"/>
        <end position="451"/>
    </location>
</feature>
<feature type="compositionally biased region" description="Polar residues" evidence="1">
    <location>
        <begin position="452"/>
        <end position="474"/>
    </location>
</feature>
<feature type="region of interest" description="Disordered" evidence="1">
    <location>
        <begin position="397"/>
        <end position="482"/>
    </location>
</feature>
<dbReference type="EMBL" id="WIUZ02000004">
    <property type="protein sequence ID" value="KAF9788628.1"/>
    <property type="molecule type" value="Genomic_DNA"/>
</dbReference>
<organism evidence="3 4">
    <name type="scientific">Thelephora terrestris</name>
    <dbReference type="NCBI Taxonomy" id="56493"/>
    <lineage>
        <taxon>Eukaryota</taxon>
        <taxon>Fungi</taxon>
        <taxon>Dikarya</taxon>
        <taxon>Basidiomycota</taxon>
        <taxon>Agaricomycotina</taxon>
        <taxon>Agaricomycetes</taxon>
        <taxon>Thelephorales</taxon>
        <taxon>Thelephoraceae</taxon>
        <taxon>Thelephora</taxon>
    </lineage>
</organism>
<evidence type="ECO:0000256" key="1">
    <source>
        <dbReference type="SAM" id="MobiDB-lite"/>
    </source>
</evidence>
<sequence length="608" mass="65698">MPPTYHSLPSALASSLDSTSRRKSRPLTTQLFCPRSTKTTSVSLGLVGGIIAIGLLALLCVAGAWLTIHVHYCRQSGCSACCVVISFKRWSSHSAQAHDQNPSRVQAHRNEYSQTPRDRVVQFQPSIQDIRISSPTHFSSLTPPPTLHTRREQSSDRATANPVVTTRGPEIPSAISDDYAPALRASETTVSFLSPRDSTSLARLVALPSNTLDSSPNLSASASTITLPSFVQQEYPDPMPSPQLVQRNLAMAEGARPLPSSIRSSLPSSRSRSAVENATPPTTASFETSLRLDVPLVSDRLPHLHHWTRSPLSRRAGVRYESSTAKLKSAARAEVVKIVRPGTPTSGGSRINSLRCDAPPPLAIPTHTVPSPGDHDSFSFGERCLLREGQDTGLVSNSLLQSSLPKPSRETLPVPVEPERAPPGLYTEDIINLSPSHQSPGLGSLSSPSSSTTPNENRSRVNSRATSSMSTIPSLSAFPSPPNFTPGLRDKMLSILRYSTISQSLPPATFQEYSPTRGAETTSPNKGRASARLSDADALRLMTTVNSRSVSSRHIRSELMGRDTMSVRSRGISKISSLRRLSRVPLGPRRMYGGSRPLLRRKSQLSSV</sequence>
<keyword evidence="4" id="KW-1185">Reference proteome</keyword>
<feature type="region of interest" description="Disordered" evidence="1">
    <location>
        <begin position="586"/>
        <end position="608"/>
    </location>
</feature>
<feature type="compositionally biased region" description="Basic residues" evidence="1">
    <location>
        <begin position="598"/>
        <end position="608"/>
    </location>
</feature>
<feature type="region of interest" description="Disordered" evidence="1">
    <location>
        <begin position="1"/>
        <end position="22"/>
    </location>
</feature>